<sequence>MSRAASSLPNSSGMGPIRDVSPPIIGTSGYVEYQGSAYDEGEMIVADEDSEGTITYFLEDEQNPGGLLEVVHSERVHADTGPPLASKVTPLLMEPQPTGNVSFDETMSDIRRRITVSLFLTCGTD</sequence>
<evidence type="ECO:0000256" key="1">
    <source>
        <dbReference type="SAM" id="MobiDB-lite"/>
    </source>
</evidence>
<name>A0A3P6RVE3_CYLGO</name>
<accession>A0A3P6RVE3</accession>
<evidence type="ECO:0000313" key="3">
    <source>
        <dbReference type="Proteomes" id="UP000271889"/>
    </source>
</evidence>
<dbReference type="Proteomes" id="UP000271889">
    <property type="component" value="Unassembled WGS sequence"/>
</dbReference>
<reference evidence="2 3" key="1">
    <citation type="submission" date="2018-11" db="EMBL/GenBank/DDBJ databases">
        <authorList>
            <consortium name="Pathogen Informatics"/>
        </authorList>
    </citation>
    <scope>NUCLEOTIDE SEQUENCE [LARGE SCALE GENOMIC DNA]</scope>
</reference>
<gene>
    <name evidence="2" type="ORF">CGOC_LOCUS6064</name>
</gene>
<feature type="region of interest" description="Disordered" evidence="1">
    <location>
        <begin position="1"/>
        <end position="22"/>
    </location>
</feature>
<evidence type="ECO:0000313" key="2">
    <source>
        <dbReference type="EMBL" id="VDK65686.1"/>
    </source>
</evidence>
<feature type="compositionally biased region" description="Polar residues" evidence="1">
    <location>
        <begin position="1"/>
        <end position="13"/>
    </location>
</feature>
<dbReference type="OrthoDB" id="5862415at2759"/>
<feature type="region of interest" description="Disordered" evidence="1">
    <location>
        <begin position="78"/>
        <end position="103"/>
    </location>
</feature>
<proteinExistence type="predicted"/>
<keyword evidence="3" id="KW-1185">Reference proteome</keyword>
<protein>
    <submittedName>
        <fullName evidence="2">Uncharacterized protein</fullName>
    </submittedName>
</protein>
<dbReference type="AlphaFoldDB" id="A0A3P6RVE3"/>
<dbReference type="EMBL" id="UYRV01019185">
    <property type="protein sequence ID" value="VDK65686.1"/>
    <property type="molecule type" value="Genomic_DNA"/>
</dbReference>
<organism evidence="2 3">
    <name type="scientific">Cylicostephanus goldi</name>
    <name type="common">Nematode worm</name>
    <dbReference type="NCBI Taxonomy" id="71465"/>
    <lineage>
        <taxon>Eukaryota</taxon>
        <taxon>Metazoa</taxon>
        <taxon>Ecdysozoa</taxon>
        <taxon>Nematoda</taxon>
        <taxon>Chromadorea</taxon>
        <taxon>Rhabditida</taxon>
        <taxon>Rhabditina</taxon>
        <taxon>Rhabditomorpha</taxon>
        <taxon>Strongyloidea</taxon>
        <taxon>Strongylidae</taxon>
        <taxon>Cylicostephanus</taxon>
    </lineage>
</organism>